<dbReference type="InterPro" id="IPR001494">
    <property type="entry name" value="Importin-beta_N"/>
</dbReference>
<dbReference type="Pfam" id="PF24140">
    <property type="entry name" value="TPR_TNPO3_IPO13_3rd"/>
    <property type="match status" value="1"/>
</dbReference>
<dbReference type="InterPro" id="IPR051345">
    <property type="entry name" value="Importin_beta-like_NTR"/>
</dbReference>
<evidence type="ECO:0000313" key="7">
    <source>
        <dbReference type="EMBL" id="KPI41440.1"/>
    </source>
</evidence>
<dbReference type="OrthoDB" id="2016913at2759"/>
<keyword evidence="8" id="KW-1185">Reference proteome</keyword>
<protein>
    <submittedName>
        <fullName evidence="7">Importin beta-like protein</fullName>
    </submittedName>
</protein>
<dbReference type="GeneID" id="28741580"/>
<dbReference type="SUPFAM" id="SSF48371">
    <property type="entry name" value="ARM repeat"/>
    <property type="match status" value="1"/>
</dbReference>
<dbReference type="GO" id="GO:0006606">
    <property type="term" value="P:protein import into nucleus"/>
    <property type="evidence" value="ECO:0007669"/>
    <property type="project" value="TreeGrafter"/>
</dbReference>
<evidence type="ECO:0000313" key="8">
    <source>
        <dbReference type="Proteomes" id="UP000038010"/>
    </source>
</evidence>
<feature type="domain" description="Importin N-terminal" evidence="6">
    <location>
        <begin position="23"/>
        <end position="92"/>
    </location>
</feature>
<sequence>MEELIRALNDPSNQGSSERIEEIQRQLQLLQRQPTAWQGALDLLNHAEPNMRFYGALTLTIKINADWQNDALSKDSQRRNSLLQALVEIYVRLTLAEDEAFVLQKLASTLALLYQKVGSEWQRPVRHILASVLNGGYLPVSSLPPMNSLVARLSQRPEKQIASVFMLAKTLPEDVSAKLQGSSIQKELSLSSGDALELIEYVLVGHCRRYINADMPTNVPPTELPKKESEHLSLLALDILPLWTSLLKLQEYVASSDETAAANASAISSLQACLGMLDSGALSEHPLQALVAIQALTPRLVTKAQPNFEPMFASFPFVQKWATGLVQGDFSSESLLLIELMEAIFVHVDVTTPEYITSGHYNGMLELVLLLLRCEGAAAVEDQACVTMLEICNSVLEGFNDWDHDPAAEQYLRQFAQRACEACLHKVRYPSEELTMSTRTWDKDDLAAFREFRLDVGDFLQAAFTLLGKPLIDAVSASVLKGPSESSWADFEASLECLLAFSETINSSVETYSDIVTSILGAHYFQQMLQSADVPDAARKTCITFLASMTSYLKSHPSLPQALNFLFSSLQQSSSATAASRAIHSLCDSQRASLTEALPGFMASLDTIDHLRGMNRNRIYGAVAAIVQALPSEEQKMQPLHEILNLLQRDFDKSQSVHVEDDSFLQLDTELLQTLAAIGRGLRDPADRSPASENPNLSPTVLFWVRGQGLRIQQQVLTIYRSVMQRIGHRASYDVVEAACDFISSGFPEIHPSPFKFDNSTSTELVVSNITLDTPNIDAVMSIASGLLAASTRADFQPYFQTLLHPTLAGMQQLLASDDRIAKIRDSSYPAATLDFMSRLLPRTHVHTLLELPEAQQALQVCLELALVVLNEPDTLPRRSGAQFIGVFTELSKPGKVAEGVAKENVEAVAQEYNPRIIASVLRLVAGDCARSETDILSDQIRRYVIAQPMAFKDISKEAMKEESAVLSEKALHATTLDQRTRFLAQVDVMRGSRKTNDVVRNFWVTCRGSEYSYIV</sequence>
<comment type="subcellular location">
    <subcellularLocation>
        <location evidence="1">Nucleus</location>
    </subcellularLocation>
</comment>
<dbReference type="AlphaFoldDB" id="A0A0N1P052"/>
<dbReference type="Gene3D" id="1.25.10.10">
    <property type="entry name" value="Leucine-rich Repeat Variant"/>
    <property type="match status" value="1"/>
</dbReference>
<dbReference type="PANTHER" id="PTHR12363">
    <property type="entry name" value="TRANSPORTIN 3 AND IMPORTIN 13"/>
    <property type="match status" value="1"/>
</dbReference>
<dbReference type="Proteomes" id="UP000038010">
    <property type="component" value="Unassembled WGS sequence"/>
</dbReference>
<evidence type="ECO:0000256" key="5">
    <source>
        <dbReference type="ARBA" id="ARBA00023242"/>
    </source>
</evidence>
<dbReference type="GO" id="GO:0031267">
    <property type="term" value="F:small GTPase binding"/>
    <property type="evidence" value="ECO:0007669"/>
    <property type="project" value="InterPro"/>
</dbReference>
<name>A0A0N1P052_9EURO</name>
<proteinExistence type="inferred from homology"/>
<gene>
    <name evidence="7" type="ORF">AB675_9189</name>
</gene>
<dbReference type="InterPro" id="IPR016024">
    <property type="entry name" value="ARM-type_fold"/>
</dbReference>
<evidence type="ECO:0000256" key="3">
    <source>
        <dbReference type="ARBA" id="ARBA00022448"/>
    </source>
</evidence>
<dbReference type="VEuPathDB" id="FungiDB:AB675_9189"/>
<evidence type="ECO:0000256" key="1">
    <source>
        <dbReference type="ARBA" id="ARBA00004123"/>
    </source>
</evidence>
<dbReference type="RefSeq" id="XP_018001403.1">
    <property type="nucleotide sequence ID" value="XM_018149700.1"/>
</dbReference>
<evidence type="ECO:0000256" key="2">
    <source>
        <dbReference type="ARBA" id="ARBA00007991"/>
    </source>
</evidence>
<keyword evidence="4" id="KW-0653">Protein transport</keyword>
<dbReference type="GO" id="GO:0005737">
    <property type="term" value="C:cytoplasm"/>
    <property type="evidence" value="ECO:0007669"/>
    <property type="project" value="TreeGrafter"/>
</dbReference>
<dbReference type="InterPro" id="IPR011989">
    <property type="entry name" value="ARM-like"/>
</dbReference>
<keyword evidence="5" id="KW-0539">Nucleus</keyword>
<dbReference type="PANTHER" id="PTHR12363:SF33">
    <property type="entry name" value="IMPORTIN-13"/>
    <property type="match status" value="1"/>
</dbReference>
<dbReference type="EMBL" id="LFJN01000009">
    <property type="protein sequence ID" value="KPI41440.1"/>
    <property type="molecule type" value="Genomic_DNA"/>
</dbReference>
<dbReference type="InterPro" id="IPR057942">
    <property type="entry name" value="TPR_TNPO3_IPO13_3rd"/>
</dbReference>
<dbReference type="SMART" id="SM00913">
    <property type="entry name" value="IBN_N"/>
    <property type="match status" value="1"/>
</dbReference>
<reference evidence="7 8" key="1">
    <citation type="submission" date="2015-06" db="EMBL/GenBank/DDBJ databases">
        <title>Draft genome of the ant-associated black yeast Phialophora attae CBS 131958.</title>
        <authorList>
            <person name="Moreno L.F."/>
            <person name="Stielow B.J."/>
            <person name="de Hoog S."/>
            <person name="Vicente V.A."/>
            <person name="Weiss V.A."/>
            <person name="de Vries M."/>
            <person name="Cruz L.M."/>
            <person name="Souza E.M."/>
        </authorList>
    </citation>
    <scope>NUCLEOTIDE SEQUENCE [LARGE SCALE GENOMIC DNA]</scope>
    <source>
        <strain evidence="7 8">CBS 131958</strain>
    </source>
</reference>
<comment type="similarity">
    <text evidence="2">Belongs to the importin beta family.</text>
</comment>
<organism evidence="7 8">
    <name type="scientific">Cyphellophora attinorum</name>
    <dbReference type="NCBI Taxonomy" id="1664694"/>
    <lineage>
        <taxon>Eukaryota</taxon>
        <taxon>Fungi</taxon>
        <taxon>Dikarya</taxon>
        <taxon>Ascomycota</taxon>
        <taxon>Pezizomycotina</taxon>
        <taxon>Eurotiomycetes</taxon>
        <taxon>Chaetothyriomycetidae</taxon>
        <taxon>Chaetothyriales</taxon>
        <taxon>Cyphellophoraceae</taxon>
        <taxon>Cyphellophora</taxon>
    </lineage>
</organism>
<evidence type="ECO:0000256" key="4">
    <source>
        <dbReference type="ARBA" id="ARBA00022927"/>
    </source>
</evidence>
<keyword evidence="3" id="KW-0813">Transport</keyword>
<evidence type="ECO:0000259" key="6">
    <source>
        <dbReference type="SMART" id="SM00913"/>
    </source>
</evidence>
<dbReference type="GO" id="GO:0005634">
    <property type="term" value="C:nucleus"/>
    <property type="evidence" value="ECO:0007669"/>
    <property type="project" value="UniProtKB-SubCell"/>
</dbReference>
<comment type="caution">
    <text evidence="7">The sequence shown here is derived from an EMBL/GenBank/DDBJ whole genome shotgun (WGS) entry which is preliminary data.</text>
</comment>
<accession>A0A0N1P052</accession>
<dbReference type="STRING" id="1664694.A0A0N1P052"/>